<organism evidence="1 2">
    <name type="scientific">Aldrovandia affinis</name>
    <dbReference type="NCBI Taxonomy" id="143900"/>
    <lineage>
        <taxon>Eukaryota</taxon>
        <taxon>Metazoa</taxon>
        <taxon>Chordata</taxon>
        <taxon>Craniata</taxon>
        <taxon>Vertebrata</taxon>
        <taxon>Euteleostomi</taxon>
        <taxon>Actinopterygii</taxon>
        <taxon>Neopterygii</taxon>
        <taxon>Teleostei</taxon>
        <taxon>Notacanthiformes</taxon>
        <taxon>Halosauridae</taxon>
        <taxon>Aldrovandia</taxon>
    </lineage>
</organism>
<proteinExistence type="predicted"/>
<name>A0AAD7S9E8_9TELE</name>
<dbReference type="Proteomes" id="UP001221898">
    <property type="component" value="Unassembled WGS sequence"/>
</dbReference>
<protein>
    <submittedName>
        <fullName evidence="1">Uncharacterized protein</fullName>
    </submittedName>
</protein>
<reference evidence="1" key="1">
    <citation type="journal article" date="2023" name="Science">
        <title>Genome structures resolve the early diversification of teleost fishes.</title>
        <authorList>
            <person name="Parey E."/>
            <person name="Louis A."/>
            <person name="Montfort J."/>
            <person name="Bouchez O."/>
            <person name="Roques C."/>
            <person name="Iampietro C."/>
            <person name="Lluch J."/>
            <person name="Castinel A."/>
            <person name="Donnadieu C."/>
            <person name="Desvignes T."/>
            <person name="Floi Bucao C."/>
            <person name="Jouanno E."/>
            <person name="Wen M."/>
            <person name="Mejri S."/>
            <person name="Dirks R."/>
            <person name="Jansen H."/>
            <person name="Henkel C."/>
            <person name="Chen W.J."/>
            <person name="Zahm M."/>
            <person name="Cabau C."/>
            <person name="Klopp C."/>
            <person name="Thompson A.W."/>
            <person name="Robinson-Rechavi M."/>
            <person name="Braasch I."/>
            <person name="Lecointre G."/>
            <person name="Bobe J."/>
            <person name="Postlethwait J.H."/>
            <person name="Berthelot C."/>
            <person name="Roest Crollius H."/>
            <person name="Guiguen Y."/>
        </authorList>
    </citation>
    <scope>NUCLEOTIDE SEQUENCE</scope>
    <source>
        <strain evidence="1">NC1722</strain>
    </source>
</reference>
<accession>A0AAD7S9E8</accession>
<gene>
    <name evidence="1" type="ORF">AAFF_G00426500</name>
</gene>
<evidence type="ECO:0000313" key="2">
    <source>
        <dbReference type="Proteomes" id="UP001221898"/>
    </source>
</evidence>
<comment type="caution">
    <text evidence="1">The sequence shown here is derived from an EMBL/GenBank/DDBJ whole genome shotgun (WGS) entry which is preliminary data.</text>
</comment>
<dbReference type="EMBL" id="JAINUG010000090">
    <property type="protein sequence ID" value="KAJ8398395.1"/>
    <property type="molecule type" value="Genomic_DNA"/>
</dbReference>
<dbReference type="AlphaFoldDB" id="A0AAD7S9E8"/>
<sequence>MRKQALSEQPGLTVQYKNVREKEGEGLSRGVTTVTDVSHPPAALTRHNTRTHVHHTNQEVTVLCTEKKLISV</sequence>
<keyword evidence="2" id="KW-1185">Reference proteome</keyword>
<evidence type="ECO:0000313" key="1">
    <source>
        <dbReference type="EMBL" id="KAJ8398395.1"/>
    </source>
</evidence>